<evidence type="ECO:0000313" key="7">
    <source>
        <dbReference type="Proteomes" id="UP000241362"/>
    </source>
</evidence>
<keyword evidence="3" id="KW-0378">Hydrolase</keyword>
<evidence type="ECO:0000256" key="2">
    <source>
        <dbReference type="ARBA" id="ARBA00022670"/>
    </source>
</evidence>
<keyword evidence="4" id="KW-0788">Thiol protease</keyword>
<dbReference type="InterPro" id="IPR011929">
    <property type="entry name" value="Phage_pept_NlpC/P60"/>
</dbReference>
<feature type="domain" description="NlpC/P60" evidence="5">
    <location>
        <begin position="1"/>
        <end position="143"/>
    </location>
</feature>
<evidence type="ECO:0000256" key="1">
    <source>
        <dbReference type="ARBA" id="ARBA00007074"/>
    </source>
</evidence>
<dbReference type="PROSITE" id="PS51935">
    <property type="entry name" value="NLPC_P60"/>
    <property type="match status" value="1"/>
</dbReference>
<accession>A0A2T4JAB3</accession>
<comment type="similarity">
    <text evidence="1">Belongs to the peptidase C40 family.</text>
</comment>
<dbReference type="GO" id="GO:0006508">
    <property type="term" value="P:proteolysis"/>
    <property type="evidence" value="ECO:0007669"/>
    <property type="project" value="UniProtKB-KW"/>
</dbReference>
<dbReference type="RefSeq" id="WP_107673092.1">
    <property type="nucleotide sequence ID" value="NZ_PZKE01000006.1"/>
</dbReference>
<dbReference type="InterPro" id="IPR000064">
    <property type="entry name" value="NLP_P60_dom"/>
</dbReference>
<dbReference type="NCBIfam" id="TIGR02219">
    <property type="entry name" value="phage_NlpC_fam"/>
    <property type="match status" value="1"/>
</dbReference>
<proteinExistence type="inferred from homology"/>
<dbReference type="GO" id="GO:0008234">
    <property type="term" value="F:cysteine-type peptidase activity"/>
    <property type="evidence" value="ECO:0007669"/>
    <property type="project" value="UniProtKB-KW"/>
</dbReference>
<dbReference type="Proteomes" id="UP000241362">
    <property type="component" value="Unassembled WGS sequence"/>
</dbReference>
<gene>
    <name evidence="6" type="ORF">C5F44_08575</name>
</gene>
<dbReference type="InterPro" id="IPR038765">
    <property type="entry name" value="Papain-like_cys_pep_sf"/>
</dbReference>
<evidence type="ECO:0000256" key="4">
    <source>
        <dbReference type="ARBA" id="ARBA00022807"/>
    </source>
</evidence>
<reference evidence="6 7" key="1">
    <citation type="submission" date="2018-03" db="EMBL/GenBank/DDBJ databases">
        <title>Rhodobacter blasticus.</title>
        <authorList>
            <person name="Meyer T.E."/>
            <person name="Miller S."/>
            <person name="Lodha T."/>
            <person name="Gandham S."/>
            <person name="Chintalapati S."/>
            <person name="Chintalapati V.R."/>
        </authorList>
    </citation>
    <scope>NUCLEOTIDE SEQUENCE [LARGE SCALE GENOMIC DNA]</scope>
    <source>
        <strain evidence="6 7">DSM 2131</strain>
    </source>
</reference>
<evidence type="ECO:0000313" key="6">
    <source>
        <dbReference type="EMBL" id="PTE14839.1"/>
    </source>
</evidence>
<evidence type="ECO:0000256" key="3">
    <source>
        <dbReference type="ARBA" id="ARBA00022801"/>
    </source>
</evidence>
<keyword evidence="7" id="KW-1185">Reference proteome</keyword>
<organism evidence="6 7">
    <name type="scientific">Fuscovulum blasticum DSM 2131</name>
    <dbReference type="NCBI Taxonomy" id="1188250"/>
    <lineage>
        <taxon>Bacteria</taxon>
        <taxon>Pseudomonadati</taxon>
        <taxon>Pseudomonadota</taxon>
        <taxon>Alphaproteobacteria</taxon>
        <taxon>Rhodobacterales</taxon>
        <taxon>Paracoccaceae</taxon>
        <taxon>Pseudogemmobacter</taxon>
    </lineage>
</organism>
<sequence length="147" mass="15926">MTVGERAVAEARLWLGTPYVHQASTRGAGSDCLGLIRGIWRALYGAEPCLVPAYKPDWAEADRRETLLAAARVWLVEKDGASAAMGDVLLFRVCDRGPARHLGVQSALGPVPRFIHAYSGHDVTESALSAPWARRIAARFAFPEGDN</sequence>
<name>A0A2T4JAB3_FUSBL</name>
<keyword evidence="2" id="KW-0645">Protease</keyword>
<dbReference type="AlphaFoldDB" id="A0A2T4JAB3"/>
<evidence type="ECO:0000259" key="5">
    <source>
        <dbReference type="PROSITE" id="PS51935"/>
    </source>
</evidence>
<dbReference type="SUPFAM" id="SSF54001">
    <property type="entry name" value="Cysteine proteinases"/>
    <property type="match status" value="1"/>
</dbReference>
<comment type="caution">
    <text evidence="6">The sequence shown here is derived from an EMBL/GenBank/DDBJ whole genome shotgun (WGS) entry which is preliminary data.</text>
</comment>
<protein>
    <submittedName>
        <fullName evidence="6">Peptidase</fullName>
    </submittedName>
</protein>
<dbReference type="EMBL" id="PZKE01000006">
    <property type="protein sequence ID" value="PTE14839.1"/>
    <property type="molecule type" value="Genomic_DNA"/>
</dbReference>
<dbReference type="Gene3D" id="3.90.1720.10">
    <property type="entry name" value="endopeptidase domain like (from Nostoc punctiforme)"/>
    <property type="match status" value="1"/>
</dbReference>